<dbReference type="EMBL" id="APAU02000117">
    <property type="protein sequence ID" value="EUB56404.1"/>
    <property type="molecule type" value="Genomic_DNA"/>
</dbReference>
<proteinExistence type="predicted"/>
<dbReference type="SMR" id="W6USI7"/>
<evidence type="ECO:0000313" key="4">
    <source>
        <dbReference type="Proteomes" id="UP000019149"/>
    </source>
</evidence>
<dbReference type="PANTHER" id="PTHR10083">
    <property type="entry name" value="KUNITZ-TYPE PROTEASE INHIBITOR-RELATED"/>
    <property type="match status" value="1"/>
</dbReference>
<dbReference type="FunFam" id="4.10.410.10:FF:000020">
    <property type="entry name" value="Collagen, type VI, alpha 3"/>
    <property type="match status" value="1"/>
</dbReference>
<evidence type="ECO:0000259" key="2">
    <source>
        <dbReference type="PROSITE" id="PS50279"/>
    </source>
</evidence>
<evidence type="ECO:0000256" key="1">
    <source>
        <dbReference type="ARBA" id="ARBA00023157"/>
    </source>
</evidence>
<dbReference type="GO" id="GO:0004867">
    <property type="term" value="F:serine-type endopeptidase inhibitor activity"/>
    <property type="evidence" value="ECO:0007669"/>
    <property type="project" value="InterPro"/>
</dbReference>
<dbReference type="PROSITE" id="PS50279">
    <property type="entry name" value="BPTI_KUNITZ_2"/>
    <property type="match status" value="1"/>
</dbReference>
<dbReference type="CTD" id="36344433"/>
<dbReference type="InterPro" id="IPR036880">
    <property type="entry name" value="Kunitz_BPTI_sf"/>
</dbReference>
<dbReference type="PRINTS" id="PR00759">
    <property type="entry name" value="BASICPTASE"/>
</dbReference>
<name>W6USI7_ECHGR</name>
<dbReference type="AlphaFoldDB" id="W6USI7"/>
<comment type="caution">
    <text evidence="3">The sequence shown here is derived from an EMBL/GenBank/DDBJ whole genome shotgun (WGS) entry which is preliminary data.</text>
</comment>
<keyword evidence="1" id="KW-1015">Disulfide bond</keyword>
<dbReference type="GeneID" id="36344433"/>
<dbReference type="SUPFAM" id="SSF57362">
    <property type="entry name" value="BPTI-like"/>
    <property type="match status" value="1"/>
</dbReference>
<dbReference type="OrthoDB" id="4473401at2759"/>
<dbReference type="Proteomes" id="UP000019149">
    <property type="component" value="Unassembled WGS sequence"/>
</dbReference>
<keyword evidence="3" id="KW-0646">Protease inhibitor</keyword>
<dbReference type="InterPro" id="IPR002223">
    <property type="entry name" value="Kunitz_BPTI"/>
</dbReference>
<keyword evidence="4" id="KW-1185">Reference proteome</keyword>
<dbReference type="Pfam" id="PF00014">
    <property type="entry name" value="Kunitz_BPTI"/>
    <property type="match status" value="1"/>
</dbReference>
<dbReference type="CDD" id="cd00109">
    <property type="entry name" value="Kunitz-type"/>
    <property type="match status" value="1"/>
</dbReference>
<accession>W6USI7</accession>
<dbReference type="SMART" id="SM00131">
    <property type="entry name" value="KU"/>
    <property type="match status" value="1"/>
</dbReference>
<dbReference type="KEGG" id="egl:EGR_08718"/>
<organism evidence="3 4">
    <name type="scientific">Echinococcus granulosus</name>
    <name type="common">Hydatid tapeworm</name>
    <dbReference type="NCBI Taxonomy" id="6210"/>
    <lineage>
        <taxon>Eukaryota</taxon>
        <taxon>Metazoa</taxon>
        <taxon>Spiralia</taxon>
        <taxon>Lophotrochozoa</taxon>
        <taxon>Platyhelminthes</taxon>
        <taxon>Cestoda</taxon>
        <taxon>Eucestoda</taxon>
        <taxon>Cyclophyllidea</taxon>
        <taxon>Taeniidae</taxon>
        <taxon>Echinococcus</taxon>
        <taxon>Echinococcus granulosus group</taxon>
    </lineage>
</organism>
<gene>
    <name evidence="3" type="ORF">EGR_08718</name>
</gene>
<protein>
    <submittedName>
        <fullName evidence="3">Venom basic protease inhibitor 2</fullName>
    </submittedName>
</protein>
<sequence>MLSLVSKVHFSESLVNAIDSGCDSGKEDVCNLPMRTGPCRAYFRVWGYNPASDQCESFVYGGCGGNANQFKEKIECERACVKNLHLYKHKLLSRQTIFGKIHSVCEAQRHYYGCVNGSTNFSVPHLPLTAVYHSTWLAFLPLYD</sequence>
<evidence type="ECO:0000313" key="3">
    <source>
        <dbReference type="EMBL" id="EUB56404.1"/>
    </source>
</evidence>
<dbReference type="InterPro" id="IPR050098">
    <property type="entry name" value="TFPI/VKTCI-like"/>
</dbReference>
<feature type="domain" description="BPTI/Kunitz inhibitor" evidence="2">
    <location>
        <begin position="30"/>
        <end position="80"/>
    </location>
</feature>
<dbReference type="InterPro" id="IPR020901">
    <property type="entry name" value="Prtase_inh_Kunz-CS"/>
</dbReference>
<dbReference type="PROSITE" id="PS00280">
    <property type="entry name" value="BPTI_KUNITZ_1"/>
    <property type="match status" value="1"/>
</dbReference>
<dbReference type="Gene3D" id="4.10.410.10">
    <property type="entry name" value="Pancreatic trypsin inhibitor Kunitz domain"/>
    <property type="match status" value="1"/>
</dbReference>
<reference evidence="3 4" key="1">
    <citation type="journal article" date="2013" name="Nat. Genet.">
        <title>The genome of the hydatid tapeworm Echinococcus granulosus.</title>
        <authorList>
            <person name="Zheng H."/>
            <person name="Zhang W."/>
            <person name="Zhang L."/>
            <person name="Zhang Z."/>
            <person name="Li J."/>
            <person name="Lu G."/>
            <person name="Zhu Y."/>
            <person name="Wang Y."/>
            <person name="Huang Y."/>
            <person name="Liu J."/>
            <person name="Kang H."/>
            <person name="Chen J."/>
            <person name="Wang L."/>
            <person name="Chen A."/>
            <person name="Yu S."/>
            <person name="Gao Z."/>
            <person name="Jin L."/>
            <person name="Gu W."/>
            <person name="Wang Z."/>
            <person name="Zhao L."/>
            <person name="Shi B."/>
            <person name="Wen H."/>
            <person name="Lin R."/>
            <person name="Jones M.K."/>
            <person name="Brejova B."/>
            <person name="Vinar T."/>
            <person name="Zhao G."/>
            <person name="McManus D.P."/>
            <person name="Chen Z."/>
            <person name="Zhou Y."/>
            <person name="Wang S."/>
        </authorList>
    </citation>
    <scope>NUCLEOTIDE SEQUENCE [LARGE SCALE GENOMIC DNA]</scope>
</reference>
<dbReference type="RefSeq" id="XP_024347600.1">
    <property type="nucleotide sequence ID" value="XM_024497967.1"/>
</dbReference>